<name>A0A078ALK4_STYLE</name>
<feature type="transmembrane region" description="Helical" evidence="7">
    <location>
        <begin position="1201"/>
        <end position="1224"/>
    </location>
</feature>
<keyword evidence="3" id="KW-0677">Repeat</keyword>
<dbReference type="Pfam" id="PF00520">
    <property type="entry name" value="Ion_trans"/>
    <property type="match status" value="1"/>
</dbReference>
<evidence type="ECO:0000313" key="10">
    <source>
        <dbReference type="Proteomes" id="UP000039865"/>
    </source>
</evidence>
<dbReference type="GO" id="GO:0005216">
    <property type="term" value="F:monoatomic ion channel activity"/>
    <property type="evidence" value="ECO:0007669"/>
    <property type="project" value="InterPro"/>
</dbReference>
<feature type="region of interest" description="Disordered" evidence="6">
    <location>
        <begin position="1"/>
        <end position="28"/>
    </location>
</feature>
<keyword evidence="10" id="KW-1185">Reference proteome</keyword>
<dbReference type="GO" id="GO:0098703">
    <property type="term" value="P:calcium ion import across plasma membrane"/>
    <property type="evidence" value="ECO:0007669"/>
    <property type="project" value="TreeGrafter"/>
</dbReference>
<keyword evidence="2 7" id="KW-0812">Transmembrane</keyword>
<keyword evidence="5 7" id="KW-0472">Membrane</keyword>
<dbReference type="GO" id="GO:0005886">
    <property type="term" value="C:plasma membrane"/>
    <property type="evidence" value="ECO:0007669"/>
    <property type="project" value="TreeGrafter"/>
</dbReference>
<feature type="compositionally biased region" description="Polar residues" evidence="6">
    <location>
        <begin position="7"/>
        <end position="22"/>
    </location>
</feature>
<dbReference type="EMBL" id="CCKQ01011535">
    <property type="protein sequence ID" value="CDW83104.1"/>
    <property type="molecule type" value="Genomic_DNA"/>
</dbReference>
<evidence type="ECO:0000259" key="8">
    <source>
        <dbReference type="Pfam" id="PF00520"/>
    </source>
</evidence>
<dbReference type="PANTHER" id="PTHR10582">
    <property type="entry name" value="TRANSIENT RECEPTOR POTENTIAL ION CHANNEL PROTEIN"/>
    <property type="match status" value="1"/>
</dbReference>
<dbReference type="SUPFAM" id="SSF50978">
    <property type="entry name" value="WD40 repeat-like"/>
    <property type="match status" value="1"/>
</dbReference>
<evidence type="ECO:0000256" key="6">
    <source>
        <dbReference type="SAM" id="MobiDB-lite"/>
    </source>
</evidence>
<dbReference type="InterPro" id="IPR005821">
    <property type="entry name" value="Ion_trans_dom"/>
</dbReference>
<evidence type="ECO:0000256" key="4">
    <source>
        <dbReference type="ARBA" id="ARBA00022989"/>
    </source>
</evidence>
<dbReference type="Proteomes" id="UP000039865">
    <property type="component" value="Unassembled WGS sequence"/>
</dbReference>
<evidence type="ECO:0000313" key="9">
    <source>
        <dbReference type="EMBL" id="CDW83104.1"/>
    </source>
</evidence>
<accession>A0A078ALK4</accession>
<feature type="domain" description="Ion transport" evidence="8">
    <location>
        <begin position="1055"/>
        <end position="1300"/>
    </location>
</feature>
<keyword evidence="4 7" id="KW-1133">Transmembrane helix</keyword>
<feature type="transmembrane region" description="Helical" evidence="7">
    <location>
        <begin position="1161"/>
        <end position="1181"/>
    </location>
</feature>
<dbReference type="InterPro" id="IPR024862">
    <property type="entry name" value="TRPV"/>
</dbReference>
<dbReference type="Gene3D" id="1.10.287.70">
    <property type="match status" value="1"/>
</dbReference>
<dbReference type="OrthoDB" id="6108356at2759"/>
<dbReference type="InterPro" id="IPR036322">
    <property type="entry name" value="WD40_repeat_dom_sf"/>
</dbReference>
<gene>
    <name evidence="9" type="primary">Contig14227.g15163</name>
    <name evidence="9" type="ORF">STYLEM_12143</name>
</gene>
<feature type="transmembrane region" description="Helical" evidence="7">
    <location>
        <begin position="1130"/>
        <end position="1149"/>
    </location>
</feature>
<reference evidence="9 10" key="1">
    <citation type="submission" date="2014-06" db="EMBL/GenBank/DDBJ databases">
        <authorList>
            <person name="Swart Estienne"/>
        </authorList>
    </citation>
    <scope>NUCLEOTIDE SEQUENCE [LARGE SCALE GENOMIC DNA]</scope>
    <source>
        <strain evidence="9 10">130c</strain>
    </source>
</reference>
<evidence type="ECO:0000256" key="7">
    <source>
        <dbReference type="SAM" id="Phobius"/>
    </source>
</evidence>
<evidence type="ECO:0000256" key="1">
    <source>
        <dbReference type="ARBA" id="ARBA00004141"/>
    </source>
</evidence>
<sequence>MLEGKGSQVQAPLDPNNNSTKTQANQNQQIINNPNKELYQKYINLNEASICEEGVFKVSSVYHNSLSIEGVRLVKNQTQIFINGVTEQRSTGDQVSYCQLRDINTYEEIKLKVLDVEYHYLEAQNKFRNLNEFNVSPCGEYLLYNIQLSRQVRQQIHVCIHKIDDFFDNKPPIIKIGKDLFDGRFKNILFGSLNQVIFTQQLDSNSQTPWELKSLVIFKCNYTNPKSLETEVYDLQNWFKDVPKRGNVGDKPMKYISSDGVFRSFIGYPEFELSDFFIDKFLFATYKQTRTLVFDQQTLNIIFDLDHLIYFSQDTEYLGYDRQFNIFQVTKPNFGNIEKIGQLIPPEQWVYDSKKPHVTNISIIMNAQGKIKKKGAVLVYDKLRFNLINKFTLKEIYEEKNTAIYYHQGLLKYFNNDNKKFLKINLYNSKYEQEDSNIYQHSDLYKSDDSCYVYNWNKISQVYDLEQQRVSGTLPAYLQPKMFMKLGTQYYLAQIDASSLYLIRQNDTRIIQKVGIEGGKYGNELQQVISMSDQEVQILGLSDNSIIQILHINLLEFTAQIQQLKVFEGKYKKTLRVDQKDIYQIFKNEQSNQILIVVVVQKVLYIYDFNQKILNEYKGDFLFISLTISWKDNALIGLVNQNMIKAFEINTGQLLPNLCYTSKNKITNIKVVQDYLLLYLSGDINAFELIEIKNSCFTQQRVQFPLYPLEDFCQYPRNYQMITSQSDRSIQYQLCSTDEKEDVQKTTLVRKIDPLKLFQTNNSRNLDYPLIQLTHLPTAKFVLLDKNNGMSFYHDERDKRIGFVSTYFITDEIVKIKEAKVMNNDNLLTELNDISSYLKYYPGIGNILNEVALRPIILEFLAKKLSLMDKSETPIVIMRNEINGKSPIDVACDKNQIKSLTIFLELLTKYQNDHGFNYLMDDKLIYFIKKGLDLSEYFDSLLPKLSIISENYPTEHEDENEYIQSVNNLERPSDINQKYEEIFGQILEINKSEGLASIEYYLINLPSTLTINPKNLMKTLSETEKIEYFENLTIQTIIKFKWNHYTKNFFQNQFLIFLIFVVSFVFEIYYSISSGKTQAQPSKEDLLKGMEINEDTRNLATMIVNKCICTIVLLYFFYYEVRQARKQVGYFKELWNLSDFSLIASYFILNIIEFTSDDRNALVIMQIIVVLFSFLKINFFLRIYDGFSFLVSMMGGVFKDIYYFILFFVIFILQFGLIFIILFSAQYLEEYDGIGTFGYFLMIFRISSGDFAVDNYKNQGSTLMITLSWTIWVIAVLILNIVFMNFIIAVISESYEKVMQKLVAQSYKVKANMIVERELLLNPMDEDERNFYYPQYIILRRSIETLDGESGEWQGFIKDLKYTIRTSALKSKAEVIQNVVPIQNKIEALEKYSISQQEMMSNLRAEIGDQKMLIQLLQKSVQDQNLKNETSAQKQDINNLNSKLETLSIKMQGCETALQLLNANMLKLLEK</sequence>
<proteinExistence type="predicted"/>
<organism evidence="9 10">
    <name type="scientific">Stylonychia lemnae</name>
    <name type="common">Ciliate</name>
    <dbReference type="NCBI Taxonomy" id="5949"/>
    <lineage>
        <taxon>Eukaryota</taxon>
        <taxon>Sar</taxon>
        <taxon>Alveolata</taxon>
        <taxon>Ciliophora</taxon>
        <taxon>Intramacronucleata</taxon>
        <taxon>Spirotrichea</taxon>
        <taxon>Stichotrichia</taxon>
        <taxon>Sporadotrichida</taxon>
        <taxon>Oxytrichidae</taxon>
        <taxon>Stylonychinae</taxon>
        <taxon>Stylonychia</taxon>
    </lineage>
</organism>
<feature type="transmembrane region" description="Helical" evidence="7">
    <location>
        <begin position="1099"/>
        <end position="1118"/>
    </location>
</feature>
<dbReference type="InParanoid" id="A0A078ALK4"/>
<dbReference type="PANTHER" id="PTHR10582:SF2">
    <property type="entry name" value="INACTIVE"/>
    <property type="match status" value="1"/>
</dbReference>
<comment type="subcellular location">
    <subcellularLocation>
        <location evidence="1">Membrane</location>
        <topology evidence="1">Multi-pass membrane protein</topology>
    </subcellularLocation>
</comment>
<evidence type="ECO:0000256" key="2">
    <source>
        <dbReference type="ARBA" id="ARBA00022692"/>
    </source>
</evidence>
<evidence type="ECO:0000256" key="3">
    <source>
        <dbReference type="ARBA" id="ARBA00022737"/>
    </source>
</evidence>
<feature type="transmembrane region" description="Helical" evidence="7">
    <location>
        <begin position="1269"/>
        <end position="1291"/>
    </location>
</feature>
<protein>
    <submittedName>
        <fullName evidence="9">Wd-40 repeat protein</fullName>
    </submittedName>
</protein>
<evidence type="ECO:0000256" key="5">
    <source>
        <dbReference type="ARBA" id="ARBA00023136"/>
    </source>
</evidence>